<organism evidence="3 4">
    <name type="scientific">Mangrovivirga cuniculi</name>
    <dbReference type="NCBI Taxonomy" id="2715131"/>
    <lineage>
        <taxon>Bacteria</taxon>
        <taxon>Pseudomonadati</taxon>
        <taxon>Bacteroidota</taxon>
        <taxon>Cytophagia</taxon>
        <taxon>Cytophagales</taxon>
        <taxon>Mangrovivirgaceae</taxon>
        <taxon>Mangrovivirga</taxon>
    </lineage>
</organism>
<keyword evidence="4" id="KW-1185">Reference proteome</keyword>
<evidence type="ECO:0000259" key="1">
    <source>
        <dbReference type="Pfam" id="PF18096"/>
    </source>
</evidence>
<protein>
    <submittedName>
        <fullName evidence="3">Uncharacterized protein</fullName>
    </submittedName>
</protein>
<dbReference type="CDD" id="cd02440">
    <property type="entry name" value="AdoMet_MTases"/>
    <property type="match status" value="1"/>
</dbReference>
<proteinExistence type="predicted"/>
<dbReference type="AlphaFoldDB" id="A0A4D7K355"/>
<dbReference type="SUPFAM" id="SSF53335">
    <property type="entry name" value="S-adenosyl-L-methionine-dependent methyltransferases"/>
    <property type="match status" value="1"/>
</dbReference>
<dbReference type="KEGG" id="fpf:DCC35_03210"/>
<dbReference type="InterPro" id="IPR054168">
    <property type="entry name" value="PG_1098_Fer"/>
</dbReference>
<sequence length="396" mass="44525">MNKITDKKVQDYLRDNLNTDPALFALKSSPFQGLSSAELSTQLKGLQVAKSKLPEFFTSYNVKYPPKLSLEQCSSELTAKYKASLVSKGNNMVDLTGGFGIDFYYLGNNFDSAIYIDPNCDLLELVRSNISSIDNKNRTYLCEKAEEFLSGNSETFDLIFVDPSRRSEKNKKVVLWEDLLPNLIDLYPTLKNITRKLLIKGSPMIDITSCINAFPDTTEIHVVSVEREVKEVIVLVDFESSMNDPAIVCSILGTSGKLIKRYNLSDLKEKIDNIGPASNFLYEPHPVFLKAGVENKLSKGYDLKKVAQNTNFYTSSELIKDFSGRIFKIESGNFSGLKEISKLIEGKKVNVITKNIPVSPEEVLKKMKLKAGGTQWLIAYRDHKNSKSYILCTRVK</sequence>
<feature type="domain" description="PG-1098 ferredoxin-like" evidence="2">
    <location>
        <begin position="280"/>
        <end position="322"/>
    </location>
</feature>
<name>A0A4D7K355_9BACT</name>
<dbReference type="EMBL" id="CP028923">
    <property type="protein sequence ID" value="QCK13838.1"/>
    <property type="molecule type" value="Genomic_DNA"/>
</dbReference>
<feature type="domain" description="THUMP-like" evidence="1">
    <location>
        <begin position="324"/>
        <end position="394"/>
    </location>
</feature>
<dbReference type="Pfam" id="PF18096">
    <property type="entry name" value="Thump_like"/>
    <property type="match status" value="1"/>
</dbReference>
<reference evidence="3 4" key="1">
    <citation type="submission" date="2018-04" db="EMBL/GenBank/DDBJ databases">
        <title>Complete genome uncultured novel isolate.</title>
        <authorList>
            <person name="Merlino G."/>
        </authorList>
    </citation>
    <scope>NUCLEOTIDE SEQUENCE [LARGE SCALE GENOMIC DNA]</scope>
    <source>
        <strain evidence="4">R1DC9</strain>
    </source>
</reference>
<accession>A0A4D7K355</accession>
<gene>
    <name evidence="3" type="ORF">DCC35_03210</name>
</gene>
<dbReference type="InterPro" id="IPR041497">
    <property type="entry name" value="Thump-like"/>
</dbReference>
<evidence type="ECO:0000313" key="3">
    <source>
        <dbReference type="EMBL" id="QCK13838.1"/>
    </source>
</evidence>
<evidence type="ECO:0000259" key="2">
    <source>
        <dbReference type="Pfam" id="PF22013"/>
    </source>
</evidence>
<evidence type="ECO:0000313" key="4">
    <source>
        <dbReference type="Proteomes" id="UP000298616"/>
    </source>
</evidence>
<dbReference type="RefSeq" id="WP_137089432.1">
    <property type="nucleotide sequence ID" value="NZ_CP028923.1"/>
</dbReference>
<dbReference type="InterPro" id="IPR029063">
    <property type="entry name" value="SAM-dependent_MTases_sf"/>
</dbReference>
<dbReference type="Gene3D" id="1.10.10.1110">
    <property type="entry name" value="Methyltransferase PG1098, N-terminal domain"/>
    <property type="match status" value="1"/>
</dbReference>
<dbReference type="OrthoDB" id="1000417at2"/>
<dbReference type="Pfam" id="PF22013">
    <property type="entry name" value="PG_1098_Fer"/>
    <property type="match status" value="1"/>
</dbReference>
<dbReference type="Gene3D" id="3.40.50.150">
    <property type="entry name" value="Vaccinia Virus protein VP39"/>
    <property type="match status" value="1"/>
</dbReference>
<dbReference type="Proteomes" id="UP000298616">
    <property type="component" value="Chromosome"/>
</dbReference>